<dbReference type="Proteomes" id="UP000181992">
    <property type="component" value="Unassembled WGS sequence"/>
</dbReference>
<feature type="domain" description="TfoX N-terminal" evidence="1">
    <location>
        <begin position="13"/>
        <end position="104"/>
    </location>
</feature>
<comment type="caution">
    <text evidence="2">The sequence shown here is derived from an EMBL/GenBank/DDBJ whole genome shotgun (WGS) entry which is preliminary data.</text>
</comment>
<accession>A0A1J4V5G5</accession>
<gene>
    <name evidence="2" type="ORF">AUJ77_03060</name>
</gene>
<organism evidence="2 3">
    <name type="scientific">Candidatus Nomurabacteria bacterium CG1_02_43_90</name>
    <dbReference type="NCBI Taxonomy" id="1805281"/>
    <lineage>
        <taxon>Bacteria</taxon>
        <taxon>Candidatus Nomuraibacteriota</taxon>
    </lineage>
</organism>
<dbReference type="STRING" id="1805281.AUJ77_03060"/>
<sequence length="117" mass="13127">MKQNEFTTYITEDLLASVGGVYLRRMFSGFGLYKEGVMAGLVTGDELYLKVDASNQAEYEAMGSIPFSYERKDGKTVALSYWKIPADVLENTDALVRLFDISYAINLKKSNFLGIDK</sequence>
<evidence type="ECO:0000313" key="3">
    <source>
        <dbReference type="Proteomes" id="UP000181992"/>
    </source>
</evidence>
<proteinExistence type="predicted"/>
<reference evidence="2 3" key="1">
    <citation type="journal article" date="2016" name="Environ. Microbiol.">
        <title>Genomic resolution of a cold subsurface aquifer community provides metabolic insights for novel microbes adapted to high CO concentrations.</title>
        <authorList>
            <person name="Probst A.J."/>
            <person name="Castelle C.J."/>
            <person name="Singh A."/>
            <person name="Brown C.T."/>
            <person name="Anantharaman K."/>
            <person name="Sharon I."/>
            <person name="Hug L.A."/>
            <person name="Burstein D."/>
            <person name="Emerson J.B."/>
            <person name="Thomas B.C."/>
            <person name="Banfield J.F."/>
        </authorList>
    </citation>
    <scope>NUCLEOTIDE SEQUENCE [LARGE SCALE GENOMIC DNA]</scope>
    <source>
        <strain evidence="2">CG1_02_43_90</strain>
    </source>
</reference>
<dbReference type="PANTHER" id="PTHR36121:SF1">
    <property type="entry name" value="PROTEIN SXY"/>
    <property type="match status" value="1"/>
</dbReference>
<dbReference type="SUPFAM" id="SSF159894">
    <property type="entry name" value="YgaC/TfoX-N like"/>
    <property type="match status" value="1"/>
</dbReference>
<dbReference type="Pfam" id="PF04993">
    <property type="entry name" value="TfoX_N"/>
    <property type="match status" value="1"/>
</dbReference>
<dbReference type="AlphaFoldDB" id="A0A1J4V5G5"/>
<evidence type="ECO:0000259" key="1">
    <source>
        <dbReference type="Pfam" id="PF04993"/>
    </source>
</evidence>
<dbReference type="EMBL" id="MNVN01000016">
    <property type="protein sequence ID" value="OIO30529.1"/>
    <property type="molecule type" value="Genomic_DNA"/>
</dbReference>
<dbReference type="Gene3D" id="3.30.1460.30">
    <property type="entry name" value="YgaC/TfoX-N like chaperone"/>
    <property type="match status" value="1"/>
</dbReference>
<name>A0A1J4V5G5_9BACT</name>
<dbReference type="InterPro" id="IPR007076">
    <property type="entry name" value="TfoX_N"/>
</dbReference>
<evidence type="ECO:0000313" key="2">
    <source>
        <dbReference type="EMBL" id="OIO30529.1"/>
    </source>
</evidence>
<protein>
    <recommendedName>
        <fullName evidence="1">TfoX N-terminal domain-containing protein</fullName>
    </recommendedName>
</protein>
<dbReference type="PANTHER" id="PTHR36121">
    <property type="entry name" value="PROTEIN SXY"/>
    <property type="match status" value="1"/>
</dbReference>
<dbReference type="InterPro" id="IPR047525">
    <property type="entry name" value="TfoX-like"/>
</dbReference>